<evidence type="ECO:0000313" key="2">
    <source>
        <dbReference type="Proteomes" id="UP000265703"/>
    </source>
</evidence>
<protein>
    <submittedName>
        <fullName evidence="1">Uncharacterized protein</fullName>
    </submittedName>
</protein>
<accession>A0A397SQR6</accession>
<sequence>MGFMMSWLSFYYFVITGDKEYTESKEVKYKPFGVYAMALIEDKNKDLKTYVNQRTAKISILERLSSLISVY</sequence>
<dbReference type="Proteomes" id="UP000265703">
    <property type="component" value="Unassembled WGS sequence"/>
</dbReference>
<comment type="caution">
    <text evidence="1">The sequence shown here is derived from an EMBL/GenBank/DDBJ whole genome shotgun (WGS) entry which is preliminary data.</text>
</comment>
<keyword evidence="2" id="KW-1185">Reference proteome</keyword>
<dbReference type="AlphaFoldDB" id="A0A397SQR6"/>
<gene>
    <name evidence="1" type="ORF">C1645_878346</name>
</gene>
<evidence type="ECO:0000313" key="1">
    <source>
        <dbReference type="EMBL" id="RIA86966.1"/>
    </source>
</evidence>
<proteinExistence type="predicted"/>
<dbReference type="EMBL" id="QKYT01000334">
    <property type="protein sequence ID" value="RIA86966.1"/>
    <property type="molecule type" value="Genomic_DNA"/>
</dbReference>
<name>A0A397SQR6_9GLOM</name>
<organism evidence="1 2">
    <name type="scientific">Glomus cerebriforme</name>
    <dbReference type="NCBI Taxonomy" id="658196"/>
    <lineage>
        <taxon>Eukaryota</taxon>
        <taxon>Fungi</taxon>
        <taxon>Fungi incertae sedis</taxon>
        <taxon>Mucoromycota</taxon>
        <taxon>Glomeromycotina</taxon>
        <taxon>Glomeromycetes</taxon>
        <taxon>Glomerales</taxon>
        <taxon>Glomeraceae</taxon>
        <taxon>Glomus</taxon>
    </lineage>
</organism>
<reference evidence="1 2" key="1">
    <citation type="submission" date="2018-06" db="EMBL/GenBank/DDBJ databases">
        <title>Comparative genomics reveals the genomic features of Rhizophagus irregularis, R. cerebriforme, R. diaphanum and Gigaspora rosea, and their symbiotic lifestyle signature.</title>
        <authorList>
            <person name="Morin E."/>
            <person name="San Clemente H."/>
            <person name="Chen E.C.H."/>
            <person name="De La Providencia I."/>
            <person name="Hainaut M."/>
            <person name="Kuo A."/>
            <person name="Kohler A."/>
            <person name="Murat C."/>
            <person name="Tang N."/>
            <person name="Roy S."/>
            <person name="Loubradou J."/>
            <person name="Henrissat B."/>
            <person name="Grigoriev I.V."/>
            <person name="Corradi N."/>
            <person name="Roux C."/>
            <person name="Martin F.M."/>
        </authorList>
    </citation>
    <scope>NUCLEOTIDE SEQUENCE [LARGE SCALE GENOMIC DNA]</scope>
    <source>
        <strain evidence="1 2">DAOM 227022</strain>
    </source>
</reference>